<protein>
    <submittedName>
        <fullName evidence="1">Uncharacterized protein</fullName>
    </submittedName>
</protein>
<gene>
    <name evidence="1" type="ORF">HPB48_020707</name>
</gene>
<organism evidence="1 2">
    <name type="scientific">Haemaphysalis longicornis</name>
    <name type="common">Bush tick</name>
    <dbReference type="NCBI Taxonomy" id="44386"/>
    <lineage>
        <taxon>Eukaryota</taxon>
        <taxon>Metazoa</taxon>
        <taxon>Ecdysozoa</taxon>
        <taxon>Arthropoda</taxon>
        <taxon>Chelicerata</taxon>
        <taxon>Arachnida</taxon>
        <taxon>Acari</taxon>
        <taxon>Parasitiformes</taxon>
        <taxon>Ixodida</taxon>
        <taxon>Ixodoidea</taxon>
        <taxon>Ixodidae</taxon>
        <taxon>Haemaphysalinae</taxon>
        <taxon>Haemaphysalis</taxon>
    </lineage>
</organism>
<dbReference type="Proteomes" id="UP000821853">
    <property type="component" value="Chromosome 3"/>
</dbReference>
<dbReference type="AlphaFoldDB" id="A0A9J6G8L7"/>
<keyword evidence="2" id="KW-1185">Reference proteome</keyword>
<evidence type="ECO:0000313" key="1">
    <source>
        <dbReference type="EMBL" id="KAH9370888.1"/>
    </source>
</evidence>
<comment type="caution">
    <text evidence="1">The sequence shown here is derived from an EMBL/GenBank/DDBJ whole genome shotgun (WGS) entry which is preliminary data.</text>
</comment>
<reference evidence="1 2" key="1">
    <citation type="journal article" date="2020" name="Cell">
        <title>Large-Scale Comparative Analyses of Tick Genomes Elucidate Their Genetic Diversity and Vector Capacities.</title>
        <authorList>
            <consortium name="Tick Genome and Microbiome Consortium (TIGMIC)"/>
            <person name="Jia N."/>
            <person name="Wang J."/>
            <person name="Shi W."/>
            <person name="Du L."/>
            <person name="Sun Y."/>
            <person name="Zhan W."/>
            <person name="Jiang J.F."/>
            <person name="Wang Q."/>
            <person name="Zhang B."/>
            <person name="Ji P."/>
            <person name="Bell-Sakyi L."/>
            <person name="Cui X.M."/>
            <person name="Yuan T.T."/>
            <person name="Jiang B.G."/>
            <person name="Yang W.F."/>
            <person name="Lam T.T."/>
            <person name="Chang Q.C."/>
            <person name="Ding S.J."/>
            <person name="Wang X.J."/>
            <person name="Zhu J.G."/>
            <person name="Ruan X.D."/>
            <person name="Zhao L."/>
            <person name="Wei J.T."/>
            <person name="Ye R.Z."/>
            <person name="Que T.C."/>
            <person name="Du C.H."/>
            <person name="Zhou Y.H."/>
            <person name="Cheng J.X."/>
            <person name="Dai P.F."/>
            <person name="Guo W.B."/>
            <person name="Han X.H."/>
            <person name="Huang E.J."/>
            <person name="Li L.F."/>
            <person name="Wei W."/>
            <person name="Gao Y.C."/>
            <person name="Liu J.Z."/>
            <person name="Shao H.Z."/>
            <person name="Wang X."/>
            <person name="Wang C.C."/>
            <person name="Yang T.C."/>
            <person name="Huo Q.B."/>
            <person name="Li W."/>
            <person name="Chen H.Y."/>
            <person name="Chen S.E."/>
            <person name="Zhou L.G."/>
            <person name="Ni X.B."/>
            <person name="Tian J.H."/>
            <person name="Sheng Y."/>
            <person name="Liu T."/>
            <person name="Pan Y.S."/>
            <person name="Xia L.Y."/>
            <person name="Li J."/>
            <person name="Zhao F."/>
            <person name="Cao W.C."/>
        </authorList>
    </citation>
    <scope>NUCLEOTIDE SEQUENCE [LARGE SCALE GENOMIC DNA]</scope>
    <source>
        <strain evidence="1">HaeL-2018</strain>
    </source>
</reference>
<accession>A0A9J6G8L7</accession>
<name>A0A9J6G8L7_HAELO</name>
<evidence type="ECO:0000313" key="2">
    <source>
        <dbReference type="Proteomes" id="UP000821853"/>
    </source>
</evidence>
<dbReference type="OrthoDB" id="5972980at2759"/>
<proteinExistence type="predicted"/>
<dbReference type="EMBL" id="JABSTR010000005">
    <property type="protein sequence ID" value="KAH9370888.1"/>
    <property type="molecule type" value="Genomic_DNA"/>
</dbReference>
<dbReference type="VEuPathDB" id="VectorBase:HLOH_046725"/>
<sequence>MGTPKLYEHLWKQIIMILPGRSCLQRYLQRFKGGFGLNPKVFAALSEKTKSMDAFSCHGGLFVDEITLSKHLDMKETGEF</sequence>